<dbReference type="PROSITE" id="PS00687">
    <property type="entry name" value="ALDEHYDE_DEHYDR_GLU"/>
    <property type="match status" value="1"/>
</dbReference>
<dbReference type="InterPro" id="IPR016160">
    <property type="entry name" value="Ald_DH_CS_CYS"/>
</dbReference>
<dbReference type="InterPro" id="IPR016163">
    <property type="entry name" value="Ald_DH_C"/>
</dbReference>
<comment type="caution">
    <text evidence="9">The sequence shown here is derived from an EMBL/GenBank/DDBJ whole genome shotgun (WGS) entry which is preliminary data.</text>
</comment>
<proteinExistence type="inferred from homology"/>
<dbReference type="Gene3D" id="3.40.605.10">
    <property type="entry name" value="Aldehyde Dehydrogenase, Chain A, domain 1"/>
    <property type="match status" value="1"/>
</dbReference>
<feature type="domain" description="Aldehyde dehydrogenase" evidence="8">
    <location>
        <begin position="23"/>
        <end position="426"/>
    </location>
</feature>
<dbReference type="AlphaFoldDB" id="A0A9X2FTU9"/>
<evidence type="ECO:0000313" key="9">
    <source>
        <dbReference type="EMBL" id="MCP1170600.1"/>
    </source>
</evidence>
<dbReference type="Pfam" id="PF00171">
    <property type="entry name" value="Aldedh"/>
    <property type="match status" value="1"/>
</dbReference>
<dbReference type="GO" id="GO:0005737">
    <property type="term" value="C:cytoplasm"/>
    <property type="evidence" value="ECO:0007669"/>
    <property type="project" value="TreeGrafter"/>
</dbReference>
<evidence type="ECO:0000256" key="7">
    <source>
        <dbReference type="RuleBase" id="RU003345"/>
    </source>
</evidence>
<evidence type="ECO:0000256" key="4">
    <source>
        <dbReference type="PIRNR" id="PIRNR036492"/>
    </source>
</evidence>
<dbReference type="GO" id="GO:0004029">
    <property type="term" value="F:aldehyde dehydrogenase (NAD+) activity"/>
    <property type="evidence" value="ECO:0007669"/>
    <property type="project" value="TreeGrafter"/>
</dbReference>
<evidence type="ECO:0000256" key="3">
    <source>
        <dbReference type="ARBA" id="ARBA00023027"/>
    </source>
</evidence>
<dbReference type="SUPFAM" id="SSF53720">
    <property type="entry name" value="ALDH-like"/>
    <property type="match status" value="1"/>
</dbReference>
<keyword evidence="2 4" id="KW-0560">Oxidoreductase</keyword>
<feature type="active site" evidence="5 6">
    <location>
        <position position="211"/>
    </location>
</feature>
<name>A0A9X2FTU9_9RHOB</name>
<dbReference type="PANTHER" id="PTHR43570">
    <property type="entry name" value="ALDEHYDE DEHYDROGENASE"/>
    <property type="match status" value="1"/>
</dbReference>
<evidence type="ECO:0000256" key="2">
    <source>
        <dbReference type="ARBA" id="ARBA00023002"/>
    </source>
</evidence>
<dbReference type="InterPro" id="IPR016161">
    <property type="entry name" value="Ald_DH/histidinol_DH"/>
</dbReference>
<dbReference type="PIRSF" id="PIRSF036492">
    <property type="entry name" value="ALDH"/>
    <property type="match status" value="1"/>
</dbReference>
<dbReference type="GO" id="GO:0006081">
    <property type="term" value="P:aldehyde metabolic process"/>
    <property type="evidence" value="ECO:0007669"/>
    <property type="project" value="InterPro"/>
</dbReference>
<keyword evidence="10" id="KW-1185">Reference proteome</keyword>
<evidence type="ECO:0000259" key="8">
    <source>
        <dbReference type="Pfam" id="PF00171"/>
    </source>
</evidence>
<evidence type="ECO:0000256" key="6">
    <source>
        <dbReference type="PROSITE-ProRule" id="PRU10007"/>
    </source>
</evidence>
<sequence>MTDMPDPLARALADLRRDETAPSLAERRAHLKALEREIRARAEAIAAAIDADFGGRPRPETLLTEVAMVIGAARQARRSLRAWVRPARVVLPPHFWPSTARIERVPLGLVGIIGPWNYPLQLALVPLVAALAGGNRAIVHASEHTPRTAEEIARIIEAALPGRAVALPPSAETAAALAAAPLDGLFFTGSTATGRKVAQAAAENLVPTVLELGGKSPALLCADADLDDSARSIVAGKLLNAGQTCVAPDYALVPREMLQPFVAALKSASAALYPDPSGPDYAAIARPMDRDRLSGLLDGLDTVPLMTQPPAPPRMGAVAVIDPPRDHPLMREEIFGPILPLIPYDSPDEARDFINARPCPLALYVYGRDTGAARAEAQAIRSGGAMINEAVIHVGIHQLPFGGAGESGIGAYHGEEGFRAFTRPRSIMVSRPSLARLVRPPYGRNIERIVKSLIG</sequence>
<dbReference type="EMBL" id="JAMYXC010000317">
    <property type="protein sequence ID" value="MCP1170600.1"/>
    <property type="molecule type" value="Genomic_DNA"/>
</dbReference>
<dbReference type="RefSeq" id="WP_253335318.1">
    <property type="nucleotide sequence ID" value="NZ_JAMYXC010000317.1"/>
</dbReference>
<reference evidence="9" key="1">
    <citation type="submission" date="2022-06" db="EMBL/GenBank/DDBJ databases">
        <title>Limimaricola sediminis sp. nov., isolated from an intertidal sediment.</title>
        <authorList>
            <person name="Shao X."/>
        </authorList>
    </citation>
    <scope>NUCLEOTIDE SEQUENCE</scope>
    <source>
        <strain evidence="9">ASW11-118</strain>
    </source>
</reference>
<gene>
    <name evidence="9" type="ORF">NHG85_19020</name>
</gene>
<dbReference type="InterPro" id="IPR016162">
    <property type="entry name" value="Ald_DH_N"/>
</dbReference>
<accession>A0A9X2FTU9</accession>
<dbReference type="Gene3D" id="3.40.309.10">
    <property type="entry name" value="Aldehyde Dehydrogenase, Chain A, domain 2"/>
    <property type="match status" value="1"/>
</dbReference>
<comment type="similarity">
    <text evidence="1 4 7">Belongs to the aldehyde dehydrogenase family.</text>
</comment>
<protein>
    <recommendedName>
        <fullName evidence="4">Aldehyde dehydrogenase</fullName>
    </recommendedName>
</protein>
<evidence type="ECO:0000256" key="1">
    <source>
        <dbReference type="ARBA" id="ARBA00009986"/>
    </source>
</evidence>
<dbReference type="Proteomes" id="UP001139477">
    <property type="component" value="Unassembled WGS sequence"/>
</dbReference>
<dbReference type="PROSITE" id="PS00070">
    <property type="entry name" value="ALDEHYDE_DEHYDR_CYS"/>
    <property type="match status" value="1"/>
</dbReference>
<dbReference type="InterPro" id="IPR015590">
    <property type="entry name" value="Aldehyde_DH_dom"/>
</dbReference>
<dbReference type="InterPro" id="IPR012394">
    <property type="entry name" value="Aldehyde_DH_NAD(P)"/>
</dbReference>
<evidence type="ECO:0000313" key="10">
    <source>
        <dbReference type="Proteomes" id="UP001139477"/>
    </source>
</evidence>
<evidence type="ECO:0000256" key="5">
    <source>
        <dbReference type="PIRSR" id="PIRSR036492-1"/>
    </source>
</evidence>
<dbReference type="PANTHER" id="PTHR43570:SF20">
    <property type="entry name" value="ALDEHYDE DEHYDROGENASE ALDX-RELATED"/>
    <property type="match status" value="1"/>
</dbReference>
<dbReference type="InterPro" id="IPR029510">
    <property type="entry name" value="Ald_DH_CS_GLU"/>
</dbReference>
<organism evidence="9 10">
    <name type="scientific">Limimaricola litoreus</name>
    <dbReference type="NCBI Taxonomy" id="2955316"/>
    <lineage>
        <taxon>Bacteria</taxon>
        <taxon>Pseudomonadati</taxon>
        <taxon>Pseudomonadota</taxon>
        <taxon>Alphaproteobacteria</taxon>
        <taxon>Rhodobacterales</taxon>
        <taxon>Paracoccaceae</taxon>
        <taxon>Limimaricola</taxon>
    </lineage>
</organism>
<keyword evidence="3" id="KW-0520">NAD</keyword>
<feature type="active site" evidence="5">
    <location>
        <position position="245"/>
    </location>
</feature>